<keyword evidence="1" id="KW-0812">Transmembrane</keyword>
<dbReference type="Proteomes" id="UP001229421">
    <property type="component" value="Unassembled WGS sequence"/>
</dbReference>
<gene>
    <name evidence="2" type="ORF">QVD17_20169</name>
</gene>
<feature type="transmembrane region" description="Helical" evidence="1">
    <location>
        <begin position="31"/>
        <end position="51"/>
    </location>
</feature>
<sequence length="67" mass="7720">MAVLNTLSQKRQQNHNYRSRLQLDGYATHDVPAAFVTIGQISPLVLIFLLFRSETDHWLLRLGVDQI</sequence>
<evidence type="ECO:0000313" key="2">
    <source>
        <dbReference type="EMBL" id="KAK1424831.1"/>
    </source>
</evidence>
<reference evidence="2" key="1">
    <citation type="journal article" date="2023" name="bioRxiv">
        <title>Improved chromosome-level genome assembly for marigold (Tagetes erecta).</title>
        <authorList>
            <person name="Jiang F."/>
            <person name="Yuan L."/>
            <person name="Wang S."/>
            <person name="Wang H."/>
            <person name="Xu D."/>
            <person name="Wang A."/>
            <person name="Fan W."/>
        </authorList>
    </citation>
    <scope>NUCLEOTIDE SEQUENCE</scope>
    <source>
        <strain evidence="2">WSJ</strain>
        <tissue evidence="2">Leaf</tissue>
    </source>
</reference>
<protein>
    <submittedName>
        <fullName evidence="2">Uncharacterized protein</fullName>
    </submittedName>
</protein>
<dbReference type="AlphaFoldDB" id="A0AAD8NXY8"/>
<keyword evidence="3" id="KW-1185">Reference proteome</keyword>
<accession>A0AAD8NXY8</accession>
<keyword evidence="1" id="KW-1133">Transmembrane helix</keyword>
<proteinExistence type="predicted"/>
<comment type="caution">
    <text evidence="2">The sequence shown here is derived from an EMBL/GenBank/DDBJ whole genome shotgun (WGS) entry which is preliminary data.</text>
</comment>
<evidence type="ECO:0000313" key="3">
    <source>
        <dbReference type="Proteomes" id="UP001229421"/>
    </source>
</evidence>
<keyword evidence="1" id="KW-0472">Membrane</keyword>
<dbReference type="EMBL" id="JAUHHV010000005">
    <property type="protein sequence ID" value="KAK1424831.1"/>
    <property type="molecule type" value="Genomic_DNA"/>
</dbReference>
<evidence type="ECO:0000256" key="1">
    <source>
        <dbReference type="SAM" id="Phobius"/>
    </source>
</evidence>
<name>A0AAD8NXY8_TARER</name>
<organism evidence="2 3">
    <name type="scientific">Tagetes erecta</name>
    <name type="common">African marigold</name>
    <dbReference type="NCBI Taxonomy" id="13708"/>
    <lineage>
        <taxon>Eukaryota</taxon>
        <taxon>Viridiplantae</taxon>
        <taxon>Streptophyta</taxon>
        <taxon>Embryophyta</taxon>
        <taxon>Tracheophyta</taxon>
        <taxon>Spermatophyta</taxon>
        <taxon>Magnoliopsida</taxon>
        <taxon>eudicotyledons</taxon>
        <taxon>Gunneridae</taxon>
        <taxon>Pentapetalae</taxon>
        <taxon>asterids</taxon>
        <taxon>campanulids</taxon>
        <taxon>Asterales</taxon>
        <taxon>Asteraceae</taxon>
        <taxon>Asteroideae</taxon>
        <taxon>Heliantheae alliance</taxon>
        <taxon>Tageteae</taxon>
        <taxon>Tagetes</taxon>
    </lineage>
</organism>